<protein>
    <submittedName>
        <fullName evidence="3">Alpha/beta hydrolase</fullName>
    </submittedName>
</protein>
<evidence type="ECO:0000313" key="3">
    <source>
        <dbReference type="EMBL" id="MBN8743548.1"/>
    </source>
</evidence>
<dbReference type="PANTHER" id="PTHR43329">
    <property type="entry name" value="EPOXIDE HYDROLASE"/>
    <property type="match status" value="1"/>
</dbReference>
<comment type="caution">
    <text evidence="3">The sequence shown here is derived from an EMBL/GenBank/DDBJ whole genome shotgun (WGS) entry which is preliminary data.</text>
</comment>
<dbReference type="Pfam" id="PF00561">
    <property type="entry name" value="Abhydrolase_1"/>
    <property type="match status" value="1"/>
</dbReference>
<dbReference type="GO" id="GO:0016787">
    <property type="term" value="F:hydrolase activity"/>
    <property type="evidence" value="ECO:0007669"/>
    <property type="project" value="UniProtKB-KW"/>
</dbReference>
<proteinExistence type="predicted"/>
<dbReference type="Gene3D" id="3.40.50.1820">
    <property type="entry name" value="alpha/beta hydrolase"/>
    <property type="match status" value="1"/>
</dbReference>
<reference evidence="3" key="1">
    <citation type="submission" date="2021-02" db="EMBL/GenBank/DDBJ databases">
        <title>Thiocyanate and organic carbon inputs drive convergent selection for specific autotrophic Afipia and Thiobacillus strains within complex microbiomes.</title>
        <authorList>
            <person name="Huddy R.J."/>
            <person name="Sachdeva R."/>
            <person name="Kadzinga F."/>
            <person name="Kantor R.S."/>
            <person name="Harrison S.T.L."/>
            <person name="Banfield J.F."/>
        </authorList>
    </citation>
    <scope>NUCLEOTIDE SEQUENCE</scope>
    <source>
        <strain evidence="3">SCN18_13_7_16_R3_B_64_19</strain>
    </source>
</reference>
<dbReference type="Proteomes" id="UP000664800">
    <property type="component" value="Unassembled WGS sequence"/>
</dbReference>
<keyword evidence="1 3" id="KW-0378">Hydrolase</keyword>
<feature type="domain" description="AB hydrolase-1" evidence="2">
    <location>
        <begin position="59"/>
        <end position="315"/>
    </location>
</feature>
<evidence type="ECO:0000259" key="2">
    <source>
        <dbReference type="Pfam" id="PF00561"/>
    </source>
</evidence>
<dbReference type="EMBL" id="JAFKMR010000012">
    <property type="protein sequence ID" value="MBN8743548.1"/>
    <property type="molecule type" value="Genomic_DNA"/>
</dbReference>
<evidence type="ECO:0000313" key="4">
    <source>
        <dbReference type="Proteomes" id="UP000664800"/>
    </source>
</evidence>
<dbReference type="AlphaFoldDB" id="A0A8I1MWE6"/>
<dbReference type="InterPro" id="IPR000639">
    <property type="entry name" value="Epox_hydrolase-like"/>
</dbReference>
<dbReference type="InterPro" id="IPR000073">
    <property type="entry name" value="AB_hydrolase_1"/>
</dbReference>
<accession>A0A8I1MWE6</accession>
<organism evidence="3 4">
    <name type="scientific">Thiomonas arsenitoxydans (strain DSM 22701 / CIP 110005 / 3As)</name>
    <dbReference type="NCBI Taxonomy" id="426114"/>
    <lineage>
        <taxon>Bacteria</taxon>
        <taxon>Pseudomonadati</taxon>
        <taxon>Pseudomonadota</taxon>
        <taxon>Betaproteobacteria</taxon>
        <taxon>Burkholderiales</taxon>
        <taxon>Thiomonas</taxon>
    </lineage>
</organism>
<sequence length="329" mass="36488">MQIQALRGCTTVAWCGYLRRKPFDLDHQHKEPCLLQHHDVILSDGQRLHVASSGKVGRPLLLFAHGFPECWAAWQTQLAAFGQDHFCLAPDLRGYNLSGKPEGIAAYRVQPLMDDFLGLMRHFGYEQCVLVAHDWGGAVAWSLAAREPRSLSKLVIINSPHPIPFARALAHNPKQQAASQYMLRFREADAAEFLLQDDCARLLALFRHPITGKSALDETEIALYKQAWNRPGAMDAMLNYYRASPLVPPTAGQAGAAGLKLDPEDFLVPMPTLVIWGEQDQALLPVLLEDLGAVVPDLHIYRVPGASHWVVHEEPDAVEAAIRCFLAAT</sequence>
<dbReference type="InterPro" id="IPR029058">
    <property type="entry name" value="AB_hydrolase_fold"/>
</dbReference>
<name>A0A8I1MWE6_THIA3</name>
<evidence type="ECO:0000256" key="1">
    <source>
        <dbReference type="ARBA" id="ARBA00022801"/>
    </source>
</evidence>
<dbReference type="PRINTS" id="PR00412">
    <property type="entry name" value="EPOXHYDRLASE"/>
</dbReference>
<dbReference type="SUPFAM" id="SSF53474">
    <property type="entry name" value="alpha/beta-Hydrolases"/>
    <property type="match status" value="1"/>
</dbReference>
<gene>
    <name evidence="3" type="ORF">J0I24_04490</name>
</gene>